<evidence type="ECO:0000313" key="6">
    <source>
        <dbReference type="Proteomes" id="UP000308267"/>
    </source>
</evidence>
<evidence type="ECO:0000313" key="5">
    <source>
        <dbReference type="EMBL" id="TGZ75559.1"/>
    </source>
</evidence>
<dbReference type="PANTHER" id="PTHR24251">
    <property type="entry name" value="OVOCHYMASE-RELATED"/>
    <property type="match status" value="1"/>
</dbReference>
<keyword evidence="2" id="KW-1015">Disulfide bond</keyword>
<dbReference type="PANTHER" id="PTHR24251:SF37">
    <property type="entry name" value="CUB DOMAIN-CONTAINING PROTEIN"/>
    <property type="match status" value="1"/>
</dbReference>
<accession>A0A4S2MKE0</accession>
<dbReference type="SMART" id="SM00042">
    <property type="entry name" value="CUB"/>
    <property type="match status" value="2"/>
</dbReference>
<evidence type="ECO:0000256" key="3">
    <source>
        <dbReference type="PROSITE-ProRule" id="PRU00059"/>
    </source>
</evidence>
<dbReference type="CDD" id="cd00041">
    <property type="entry name" value="CUB"/>
    <property type="match status" value="1"/>
</dbReference>
<reference evidence="5 6" key="1">
    <citation type="journal article" date="2019" name="BMC Genomics">
        <title>New insights from Opisthorchis felineus genome: update on genomics of the epidemiologically important liver flukes.</title>
        <authorList>
            <person name="Ershov N.I."/>
            <person name="Mordvinov V.A."/>
            <person name="Prokhortchouk E.B."/>
            <person name="Pakharukova M.Y."/>
            <person name="Gunbin K.V."/>
            <person name="Ustyantsev K."/>
            <person name="Genaev M.A."/>
            <person name="Blinov A.G."/>
            <person name="Mazur A."/>
            <person name="Boulygina E."/>
            <person name="Tsygankova S."/>
            <person name="Khrameeva E."/>
            <person name="Chekanov N."/>
            <person name="Fan G."/>
            <person name="Xiao A."/>
            <person name="Zhang H."/>
            <person name="Xu X."/>
            <person name="Yang H."/>
            <person name="Solovyev V."/>
            <person name="Lee S.M."/>
            <person name="Liu X."/>
            <person name="Afonnikov D.A."/>
            <person name="Skryabin K.G."/>
        </authorList>
    </citation>
    <scope>NUCLEOTIDE SEQUENCE [LARGE SCALE GENOMIC DNA]</scope>
    <source>
        <strain evidence="5">AK-0245</strain>
        <tissue evidence="5">Whole organism</tissue>
    </source>
</reference>
<keyword evidence="6" id="KW-1185">Reference proteome</keyword>
<dbReference type="InterPro" id="IPR000859">
    <property type="entry name" value="CUB_dom"/>
</dbReference>
<organism evidence="5 6">
    <name type="scientific">Opisthorchis felineus</name>
    <dbReference type="NCBI Taxonomy" id="147828"/>
    <lineage>
        <taxon>Eukaryota</taxon>
        <taxon>Metazoa</taxon>
        <taxon>Spiralia</taxon>
        <taxon>Lophotrochozoa</taxon>
        <taxon>Platyhelminthes</taxon>
        <taxon>Trematoda</taxon>
        <taxon>Digenea</taxon>
        <taxon>Opisthorchiida</taxon>
        <taxon>Opisthorchiata</taxon>
        <taxon>Opisthorchiidae</taxon>
        <taxon>Opisthorchis</taxon>
    </lineage>
</organism>
<evidence type="ECO:0000256" key="2">
    <source>
        <dbReference type="ARBA" id="ARBA00023157"/>
    </source>
</evidence>
<evidence type="ECO:0000259" key="4">
    <source>
        <dbReference type="PROSITE" id="PS01180"/>
    </source>
</evidence>
<comment type="caution">
    <text evidence="3">Lacks conserved residue(s) required for the propagation of feature annotation.</text>
</comment>
<name>A0A4S2MKE0_OPIFE</name>
<dbReference type="PROSITE" id="PS01180">
    <property type="entry name" value="CUB"/>
    <property type="match status" value="2"/>
</dbReference>
<feature type="domain" description="CUB" evidence="4">
    <location>
        <begin position="193"/>
        <end position="302"/>
    </location>
</feature>
<dbReference type="Proteomes" id="UP000308267">
    <property type="component" value="Unassembled WGS sequence"/>
</dbReference>
<sequence length="321" mass="36523">MVVKFSDIRMPPLWYWCGGTYTALSGTTAGGEVVDLQRFCDSGRNRTVMGAFKHLDVTLVTGRNATGTGFKAHYKMECGYWLSNSGVFQSPGRTHWHNTGFVCWWGLQIPFRKRILLDISIQLDSETDPDEPCFDEIVKVYDGPDKGWPLLMLKCGTHHQQIMSRGEMMLVQYRVGKSKPKLTFTASFQPVNCEYWLSNSGSFTSFPYLRYHECWWGMRAGHRKQIKLILEIRSSEDHHRNEACNQQAVIIHDGPNKAAKTFTWLCHPVCAVFVSSRETLLLRHHVMASRPSFSFLATFKEVPNGPRPGMTMTNSNGSCPQ</sequence>
<gene>
    <name evidence="5" type="ORF">CRM22_000312</name>
</gene>
<comment type="caution">
    <text evidence="5">The sequence shown here is derived from an EMBL/GenBank/DDBJ whole genome shotgun (WGS) entry which is preliminary data.</text>
</comment>
<dbReference type="EMBL" id="SJOL01000554">
    <property type="protein sequence ID" value="TGZ75559.1"/>
    <property type="molecule type" value="Genomic_DNA"/>
</dbReference>
<dbReference type="SUPFAM" id="SSF49854">
    <property type="entry name" value="Spermadhesin, CUB domain"/>
    <property type="match status" value="2"/>
</dbReference>
<keyword evidence="1" id="KW-0677">Repeat</keyword>
<dbReference type="AlphaFoldDB" id="A0A4S2MKE0"/>
<proteinExistence type="predicted"/>
<feature type="domain" description="CUB" evidence="4">
    <location>
        <begin position="66"/>
        <end position="191"/>
    </location>
</feature>
<dbReference type="OrthoDB" id="9971251at2759"/>
<dbReference type="InterPro" id="IPR035914">
    <property type="entry name" value="Sperma_CUB_dom_sf"/>
</dbReference>
<dbReference type="Gene3D" id="2.60.120.290">
    <property type="entry name" value="Spermadhesin, CUB domain"/>
    <property type="match status" value="2"/>
</dbReference>
<protein>
    <recommendedName>
        <fullName evidence="4">CUB domain-containing protein</fullName>
    </recommendedName>
</protein>
<evidence type="ECO:0000256" key="1">
    <source>
        <dbReference type="ARBA" id="ARBA00022737"/>
    </source>
</evidence>
<dbReference type="STRING" id="147828.A0A4S2MKE0"/>
<dbReference type="Pfam" id="PF00431">
    <property type="entry name" value="CUB"/>
    <property type="match status" value="2"/>
</dbReference>